<dbReference type="GeneTree" id="ENSGT00940000157610"/>
<dbReference type="InterPro" id="IPR000917">
    <property type="entry name" value="Sulfatase_N"/>
</dbReference>
<evidence type="ECO:0000259" key="3">
    <source>
        <dbReference type="Pfam" id="PF00884"/>
    </source>
</evidence>
<name>A0A3Q2VDV3_HAPBU</name>
<dbReference type="PANTHER" id="PTHR42693">
    <property type="entry name" value="ARYLSULFATASE FAMILY MEMBER"/>
    <property type="match status" value="1"/>
</dbReference>
<sequence length="248" mass="27336">INIKYFELFFYFLKPTMTIFDSKSIFYVGHLVETLERTGVINNTLVFFTSDNGLVFSLLSYLSRGGIAGPLKCGKSTTYEGGMREPAIAYWPGIIKPGVTHEMASTLDILPTLARLAGAELPQVMLDGVDMTDILVKQGKVGALYLKLCKHSNNEKTNSTTPDKDCSALRKTHDPPLIFDLEADPCELYPLSVDTPDIQSVLQQVKTVKEQFESSMVFGESQMAKGKDPSLEPCCNPECSPKPSCCQC</sequence>
<accession>A0A3Q2VDV3</accession>
<dbReference type="Gene3D" id="3.40.720.10">
    <property type="entry name" value="Alkaline Phosphatase, subunit A"/>
    <property type="match status" value="1"/>
</dbReference>
<evidence type="ECO:0000256" key="1">
    <source>
        <dbReference type="ARBA" id="ARBA00001913"/>
    </source>
</evidence>
<dbReference type="Gene3D" id="3.30.1120.10">
    <property type="match status" value="1"/>
</dbReference>
<evidence type="ECO:0000313" key="4">
    <source>
        <dbReference type="Ensembl" id="ENSHBUP00000009190.1"/>
    </source>
</evidence>
<comment type="similarity">
    <text evidence="2">Belongs to the sulfatase family.</text>
</comment>
<dbReference type="Pfam" id="PF14707">
    <property type="entry name" value="Sulfatase_C"/>
    <property type="match status" value="1"/>
</dbReference>
<dbReference type="SUPFAM" id="SSF53649">
    <property type="entry name" value="Alkaline phosphatase-like"/>
    <property type="match status" value="1"/>
</dbReference>
<dbReference type="GO" id="GO:0004065">
    <property type="term" value="F:arylsulfatase activity"/>
    <property type="evidence" value="ECO:0007669"/>
    <property type="project" value="TreeGrafter"/>
</dbReference>
<comment type="cofactor">
    <cofactor evidence="1">
        <name>Ca(2+)</name>
        <dbReference type="ChEBI" id="CHEBI:29108"/>
    </cofactor>
</comment>
<organism evidence="4 5">
    <name type="scientific">Haplochromis burtoni</name>
    <name type="common">Burton's mouthbrooder</name>
    <name type="synonym">Chromis burtoni</name>
    <dbReference type="NCBI Taxonomy" id="8153"/>
    <lineage>
        <taxon>Eukaryota</taxon>
        <taxon>Metazoa</taxon>
        <taxon>Chordata</taxon>
        <taxon>Craniata</taxon>
        <taxon>Vertebrata</taxon>
        <taxon>Euteleostomi</taxon>
        <taxon>Actinopterygii</taxon>
        <taxon>Neopterygii</taxon>
        <taxon>Teleostei</taxon>
        <taxon>Neoteleostei</taxon>
        <taxon>Acanthomorphata</taxon>
        <taxon>Ovalentaria</taxon>
        <taxon>Cichlomorphae</taxon>
        <taxon>Cichliformes</taxon>
        <taxon>Cichlidae</taxon>
        <taxon>African cichlids</taxon>
        <taxon>Pseudocrenilabrinae</taxon>
        <taxon>Haplochromini</taxon>
        <taxon>Haplochromis</taxon>
    </lineage>
</organism>
<evidence type="ECO:0000313" key="5">
    <source>
        <dbReference type="Proteomes" id="UP000264840"/>
    </source>
</evidence>
<keyword evidence="5" id="KW-1185">Reference proteome</keyword>
<reference evidence="4" key="2">
    <citation type="submission" date="2025-09" db="UniProtKB">
        <authorList>
            <consortium name="Ensembl"/>
        </authorList>
    </citation>
    <scope>IDENTIFICATION</scope>
</reference>
<proteinExistence type="inferred from homology"/>
<dbReference type="AlphaFoldDB" id="A0A3Q2VDV3"/>
<dbReference type="PANTHER" id="PTHR42693:SF11">
    <property type="entry name" value="ARYLSULFATASE A"/>
    <property type="match status" value="1"/>
</dbReference>
<dbReference type="OMA" id="WASKEKH"/>
<dbReference type="Ensembl" id="ENSHBUT00000000666.1">
    <property type="protein sequence ID" value="ENSHBUP00000009190.1"/>
    <property type="gene ID" value="ENSHBUG00000010720.1"/>
</dbReference>
<reference evidence="4" key="1">
    <citation type="submission" date="2025-08" db="UniProtKB">
        <authorList>
            <consortium name="Ensembl"/>
        </authorList>
    </citation>
    <scope>IDENTIFICATION</scope>
</reference>
<dbReference type="InterPro" id="IPR050738">
    <property type="entry name" value="Sulfatase"/>
</dbReference>
<dbReference type="Proteomes" id="UP000264840">
    <property type="component" value="Unplaced"/>
</dbReference>
<evidence type="ECO:0000256" key="2">
    <source>
        <dbReference type="ARBA" id="ARBA00008779"/>
    </source>
</evidence>
<dbReference type="Pfam" id="PF00884">
    <property type="entry name" value="Sulfatase"/>
    <property type="match status" value="1"/>
</dbReference>
<dbReference type="STRING" id="8153.ENSHBUP00000009190"/>
<protein>
    <submittedName>
        <fullName evidence="4">Arylsulfatase A</fullName>
    </submittedName>
</protein>
<dbReference type="InterPro" id="IPR017850">
    <property type="entry name" value="Alkaline_phosphatase_core_sf"/>
</dbReference>
<feature type="domain" description="Sulfatase N-terminal" evidence="3">
    <location>
        <begin position="28"/>
        <end position="119"/>
    </location>
</feature>